<dbReference type="SUPFAM" id="SSF50129">
    <property type="entry name" value="GroES-like"/>
    <property type="match status" value="1"/>
</dbReference>
<keyword evidence="5" id="KW-1185">Reference proteome</keyword>
<gene>
    <name evidence="4" type="ORF">GCM10007301_43420</name>
</gene>
<dbReference type="PANTHER" id="PTHR48106">
    <property type="entry name" value="QUINONE OXIDOREDUCTASE PIG3-RELATED"/>
    <property type="match status" value="1"/>
</dbReference>
<dbReference type="Pfam" id="PF08240">
    <property type="entry name" value="ADH_N"/>
    <property type="match status" value="1"/>
</dbReference>
<dbReference type="EMBL" id="BMCT01000007">
    <property type="protein sequence ID" value="GGF78730.1"/>
    <property type="molecule type" value="Genomic_DNA"/>
</dbReference>
<comment type="caution">
    <text evidence="4">The sequence shown here is derived from an EMBL/GenBank/DDBJ whole genome shotgun (WGS) entry which is preliminary data.</text>
</comment>
<evidence type="ECO:0000259" key="3">
    <source>
        <dbReference type="SMART" id="SM00829"/>
    </source>
</evidence>
<keyword evidence="2" id="KW-0560">Oxidoreductase</keyword>
<feature type="domain" description="Enoyl reductase (ER)" evidence="3">
    <location>
        <begin position="11"/>
        <end position="309"/>
    </location>
</feature>
<dbReference type="GO" id="GO:0016651">
    <property type="term" value="F:oxidoreductase activity, acting on NAD(P)H"/>
    <property type="evidence" value="ECO:0007669"/>
    <property type="project" value="TreeGrafter"/>
</dbReference>
<accession>A0A917FG46</accession>
<reference evidence="4" key="2">
    <citation type="submission" date="2020-09" db="EMBL/GenBank/DDBJ databases">
        <authorList>
            <person name="Sun Q."/>
            <person name="Sedlacek I."/>
        </authorList>
    </citation>
    <scope>NUCLEOTIDE SEQUENCE</scope>
    <source>
        <strain evidence="4">CCM 7897</strain>
    </source>
</reference>
<dbReference type="PANTHER" id="PTHR48106:SF18">
    <property type="entry name" value="QUINONE OXIDOREDUCTASE PIG3"/>
    <property type="match status" value="1"/>
</dbReference>
<organism evidence="4 5">
    <name type="scientific">Azorhizobium oxalatiphilum</name>
    <dbReference type="NCBI Taxonomy" id="980631"/>
    <lineage>
        <taxon>Bacteria</taxon>
        <taxon>Pseudomonadati</taxon>
        <taxon>Pseudomonadota</taxon>
        <taxon>Alphaproteobacteria</taxon>
        <taxon>Hyphomicrobiales</taxon>
        <taxon>Xanthobacteraceae</taxon>
        <taxon>Azorhizobium</taxon>
    </lineage>
</organism>
<sequence>MFQVVAHAFGSPEDALMYAPAPRPAPGQGDVLVRMRASTINPSDLIPVTGAYRHRTPLPFVPGYDGVGVVDETGPGVDPALRGRRVLPLGSAGNWATWKVLPAASCVDVPDDITDEQAALAYINPLTARLMVQALSPVPGDRIGITAAASGIGRMLIRLLDAAGASPIAIVRSTQARLSLRGEPAEVIEEGAPLPPLAAGLDAVGGLAGARLSAAIRPGGLLLHYGLLSGQPLPPALPGHARASVKLFRLRDWVQAASPADLRAAMSETFADIRSGLCASRVEADYPLAAFRDALRHNARPDRDGKILLRP</sequence>
<dbReference type="GO" id="GO:0070402">
    <property type="term" value="F:NADPH binding"/>
    <property type="evidence" value="ECO:0007669"/>
    <property type="project" value="TreeGrafter"/>
</dbReference>
<dbReference type="InterPro" id="IPR013154">
    <property type="entry name" value="ADH-like_N"/>
</dbReference>
<protein>
    <submittedName>
        <fullName evidence="4">Alcohol dehydrogenase</fullName>
    </submittedName>
</protein>
<dbReference type="AlphaFoldDB" id="A0A917FG46"/>
<evidence type="ECO:0000313" key="5">
    <source>
        <dbReference type="Proteomes" id="UP000606044"/>
    </source>
</evidence>
<reference evidence="4" key="1">
    <citation type="journal article" date="2014" name="Int. J. Syst. Evol. Microbiol.">
        <title>Complete genome sequence of Corynebacterium casei LMG S-19264T (=DSM 44701T), isolated from a smear-ripened cheese.</title>
        <authorList>
            <consortium name="US DOE Joint Genome Institute (JGI-PGF)"/>
            <person name="Walter F."/>
            <person name="Albersmeier A."/>
            <person name="Kalinowski J."/>
            <person name="Ruckert C."/>
        </authorList>
    </citation>
    <scope>NUCLEOTIDE SEQUENCE</scope>
    <source>
        <strain evidence="4">CCM 7897</strain>
    </source>
</reference>
<dbReference type="CDD" id="cd05282">
    <property type="entry name" value="ETR_like"/>
    <property type="match status" value="1"/>
</dbReference>
<evidence type="ECO:0000313" key="4">
    <source>
        <dbReference type="EMBL" id="GGF78730.1"/>
    </source>
</evidence>
<dbReference type="InterPro" id="IPR036291">
    <property type="entry name" value="NAD(P)-bd_dom_sf"/>
</dbReference>
<keyword evidence="1" id="KW-0521">NADP</keyword>
<dbReference type="InterPro" id="IPR011032">
    <property type="entry name" value="GroES-like_sf"/>
</dbReference>
<dbReference type="Gene3D" id="3.40.50.720">
    <property type="entry name" value="NAD(P)-binding Rossmann-like Domain"/>
    <property type="match status" value="1"/>
</dbReference>
<dbReference type="Proteomes" id="UP000606044">
    <property type="component" value="Unassembled WGS sequence"/>
</dbReference>
<proteinExistence type="predicted"/>
<evidence type="ECO:0000256" key="1">
    <source>
        <dbReference type="ARBA" id="ARBA00022857"/>
    </source>
</evidence>
<evidence type="ECO:0000256" key="2">
    <source>
        <dbReference type="ARBA" id="ARBA00023002"/>
    </source>
</evidence>
<name>A0A917FG46_9HYPH</name>
<dbReference type="SUPFAM" id="SSF51735">
    <property type="entry name" value="NAD(P)-binding Rossmann-fold domains"/>
    <property type="match status" value="1"/>
</dbReference>
<dbReference type="Gene3D" id="3.90.180.10">
    <property type="entry name" value="Medium-chain alcohol dehydrogenases, catalytic domain"/>
    <property type="match status" value="1"/>
</dbReference>
<dbReference type="SMART" id="SM00829">
    <property type="entry name" value="PKS_ER"/>
    <property type="match status" value="1"/>
</dbReference>
<dbReference type="InterPro" id="IPR020843">
    <property type="entry name" value="ER"/>
</dbReference>